<accession>A0A498KZQ9</accession>
<sequence length="83" mass="8945">MVPDNQLNVQDAETCDGQECTREPTLVDVAAPAIFGGTAVDASLSFCSLSCAEATVADPDQFPIDREGDSFKELLIYQPEMMD</sequence>
<comment type="caution">
    <text evidence="1">The sequence shown here is derived from an EMBL/GenBank/DDBJ whole genome shotgun (WGS) entry which is preliminary data.</text>
</comment>
<name>A0A498KZQ9_9EURY</name>
<dbReference type="AlphaFoldDB" id="A0A498KZQ9"/>
<dbReference type="EMBL" id="RDFA01000005">
    <property type="protein sequence ID" value="RXK47743.1"/>
    <property type="molecule type" value="Genomic_DNA"/>
</dbReference>
<reference evidence="1 2" key="1">
    <citation type="submission" date="2019-01" db="EMBL/GenBank/DDBJ databases">
        <title>Halorientalis sp. F13-25 a new haloarchaeum isolated from hypersaline water.</title>
        <authorList>
            <person name="Ana D.-V."/>
            <person name="Cristina S.-P."/>
            <person name="Antonio V."/>
        </authorList>
    </citation>
    <scope>NUCLEOTIDE SEQUENCE [LARGE SCALE GENOMIC DNA]</scope>
    <source>
        <strain evidence="1 2">F13-25</strain>
    </source>
</reference>
<evidence type="ECO:0000313" key="2">
    <source>
        <dbReference type="Proteomes" id="UP000289691"/>
    </source>
</evidence>
<dbReference type="RefSeq" id="WP_129069595.1">
    <property type="nucleotide sequence ID" value="NZ_RDFA01000005.1"/>
</dbReference>
<dbReference type="Proteomes" id="UP000289691">
    <property type="component" value="Unassembled WGS sequence"/>
</dbReference>
<protein>
    <submittedName>
        <fullName evidence="1">Uncharacterized protein</fullName>
    </submittedName>
</protein>
<organism evidence="1 2">
    <name type="scientific">Halorientalis pallida</name>
    <dbReference type="NCBI Taxonomy" id="2479928"/>
    <lineage>
        <taxon>Archaea</taxon>
        <taxon>Methanobacteriati</taxon>
        <taxon>Methanobacteriota</taxon>
        <taxon>Stenosarchaea group</taxon>
        <taxon>Halobacteria</taxon>
        <taxon>Halobacteriales</taxon>
        <taxon>Haloarculaceae</taxon>
        <taxon>Halorientalis</taxon>
    </lineage>
</organism>
<gene>
    <name evidence="1" type="ORF">EAF64_13890</name>
</gene>
<evidence type="ECO:0000313" key="1">
    <source>
        <dbReference type="EMBL" id="RXK47743.1"/>
    </source>
</evidence>
<keyword evidence="2" id="KW-1185">Reference proteome</keyword>
<proteinExistence type="predicted"/>